<keyword evidence="9" id="KW-0067">ATP-binding</keyword>
<comment type="cofactor">
    <cofactor evidence="1">
        <name>K(+)</name>
        <dbReference type="ChEBI" id="CHEBI:29103"/>
    </cofactor>
</comment>
<keyword evidence="5 14" id="KW-0808">Transferase</keyword>
<dbReference type="Gene3D" id="3.20.20.60">
    <property type="entry name" value="Phosphoenolpyruvate-binding domains"/>
    <property type="match status" value="1"/>
</dbReference>
<dbReference type="GO" id="GO:0016301">
    <property type="term" value="F:kinase activity"/>
    <property type="evidence" value="ECO:0007669"/>
    <property type="project" value="UniProtKB-KW"/>
</dbReference>
<evidence type="ECO:0000256" key="4">
    <source>
        <dbReference type="ARBA" id="ARBA00012142"/>
    </source>
</evidence>
<evidence type="ECO:0000256" key="3">
    <source>
        <dbReference type="ARBA" id="ARBA00008663"/>
    </source>
</evidence>
<reference evidence="14" key="1">
    <citation type="submission" date="2021-01" db="EMBL/GenBank/DDBJ databases">
        <authorList>
            <person name="Li R."/>
            <person name="Bekaert M."/>
        </authorList>
    </citation>
    <scope>NUCLEOTIDE SEQUENCE</scope>
    <source>
        <strain evidence="14">Farmed</strain>
    </source>
</reference>
<dbReference type="InterPro" id="IPR015813">
    <property type="entry name" value="Pyrv/PenolPyrv_kinase-like_dom"/>
</dbReference>
<protein>
    <recommendedName>
        <fullName evidence="4">pyruvate kinase</fullName>
        <ecNumber evidence="4">2.7.1.40</ecNumber>
    </recommendedName>
</protein>
<keyword evidence="6" id="KW-0479">Metal-binding</keyword>
<dbReference type="GO" id="GO:0005524">
    <property type="term" value="F:ATP binding"/>
    <property type="evidence" value="ECO:0007669"/>
    <property type="project" value="UniProtKB-KW"/>
</dbReference>
<evidence type="ECO:0000256" key="10">
    <source>
        <dbReference type="ARBA" id="ARBA00022842"/>
    </source>
</evidence>
<keyword evidence="12" id="KW-0670">Pyruvate</keyword>
<accession>A0A812BJD9</accession>
<dbReference type="Proteomes" id="UP000597762">
    <property type="component" value="Unassembled WGS sequence"/>
</dbReference>
<evidence type="ECO:0000256" key="5">
    <source>
        <dbReference type="ARBA" id="ARBA00022679"/>
    </source>
</evidence>
<dbReference type="InterPro" id="IPR015806">
    <property type="entry name" value="Pyrv_Knase_insert_dom_sf"/>
</dbReference>
<dbReference type="PANTHER" id="PTHR11817">
    <property type="entry name" value="PYRUVATE KINASE"/>
    <property type="match status" value="1"/>
</dbReference>
<keyword evidence="7" id="KW-0547">Nucleotide-binding</keyword>
<evidence type="ECO:0000256" key="6">
    <source>
        <dbReference type="ARBA" id="ARBA00022723"/>
    </source>
</evidence>
<dbReference type="InterPro" id="IPR001697">
    <property type="entry name" value="Pyr_Knase"/>
</dbReference>
<dbReference type="InterPro" id="IPR040442">
    <property type="entry name" value="Pyrv_kinase-like_dom_sf"/>
</dbReference>
<dbReference type="OrthoDB" id="108365at2759"/>
<organism evidence="14 15">
    <name type="scientific">Acanthosepion pharaonis</name>
    <name type="common">Pharaoh cuttlefish</name>
    <name type="synonym">Sepia pharaonis</name>
    <dbReference type="NCBI Taxonomy" id="158019"/>
    <lineage>
        <taxon>Eukaryota</taxon>
        <taxon>Metazoa</taxon>
        <taxon>Spiralia</taxon>
        <taxon>Lophotrochozoa</taxon>
        <taxon>Mollusca</taxon>
        <taxon>Cephalopoda</taxon>
        <taxon>Coleoidea</taxon>
        <taxon>Decapodiformes</taxon>
        <taxon>Sepiida</taxon>
        <taxon>Sepiina</taxon>
        <taxon>Sepiidae</taxon>
        <taxon>Acanthosepion</taxon>
    </lineage>
</organism>
<evidence type="ECO:0000256" key="12">
    <source>
        <dbReference type="ARBA" id="ARBA00023317"/>
    </source>
</evidence>
<name>A0A812BJD9_ACAPH</name>
<comment type="pathway">
    <text evidence="2">Carbohydrate degradation; glycolysis; pyruvate from D-glyceraldehyde 3-phosphate: step 5/5.</text>
</comment>
<keyword evidence="15" id="KW-1185">Reference proteome</keyword>
<comment type="similarity">
    <text evidence="3">Belongs to the pyruvate kinase family.</text>
</comment>
<evidence type="ECO:0000256" key="1">
    <source>
        <dbReference type="ARBA" id="ARBA00001958"/>
    </source>
</evidence>
<evidence type="ECO:0000313" key="15">
    <source>
        <dbReference type="Proteomes" id="UP000597762"/>
    </source>
</evidence>
<dbReference type="SUPFAM" id="SSF51621">
    <property type="entry name" value="Phosphoenolpyruvate/pyruvate domain"/>
    <property type="match status" value="1"/>
</dbReference>
<feature type="domain" description="Pyruvate kinase barrel" evidence="13">
    <location>
        <begin position="74"/>
        <end position="227"/>
    </location>
</feature>
<sequence>MWGNTEEERSFLEHLCSLDIDSPQIKQTHMTSIIATIGPACDNVEILQDMVLAGVNIFRLVMAYGDRYSSLGREIFLKSHSIVRFTNNTDFLDNMDDSFIYVDQKKLIDFADINSIIVIEDGPLSFIVKDKVDTHRPTPTLVCEVLNEGILGNRQTCHMNGMPDMCQLTENDEKDLSFALSQKVDMVFMSLVSDASLIKSVRKFFDEKESSIKILAKIENYKGIIKFFKTQLHL</sequence>
<dbReference type="InterPro" id="IPR015793">
    <property type="entry name" value="Pyrv_Knase_brl"/>
</dbReference>
<dbReference type="EMBL" id="CAHIKZ030000590">
    <property type="protein sequence ID" value="CAE1228043.1"/>
    <property type="molecule type" value="Genomic_DNA"/>
</dbReference>
<dbReference type="InterPro" id="IPR011037">
    <property type="entry name" value="Pyrv_Knase-like_insert_dom_sf"/>
</dbReference>
<evidence type="ECO:0000256" key="2">
    <source>
        <dbReference type="ARBA" id="ARBA00004997"/>
    </source>
</evidence>
<dbReference type="Pfam" id="PF00224">
    <property type="entry name" value="PK"/>
    <property type="match status" value="1"/>
</dbReference>
<keyword evidence="8" id="KW-0418">Kinase</keyword>
<evidence type="ECO:0000313" key="14">
    <source>
        <dbReference type="EMBL" id="CAE1228043.1"/>
    </source>
</evidence>
<dbReference type="UniPathway" id="UPA00109">
    <property type="reaction ID" value="UER00188"/>
</dbReference>
<comment type="caution">
    <text evidence="14">The sequence shown here is derived from an EMBL/GenBank/DDBJ whole genome shotgun (WGS) entry which is preliminary data.</text>
</comment>
<keyword evidence="11" id="KW-0324">Glycolysis</keyword>
<evidence type="ECO:0000256" key="8">
    <source>
        <dbReference type="ARBA" id="ARBA00022777"/>
    </source>
</evidence>
<dbReference type="GO" id="GO:0004743">
    <property type="term" value="F:pyruvate kinase activity"/>
    <property type="evidence" value="ECO:0007669"/>
    <property type="project" value="UniProtKB-EC"/>
</dbReference>
<dbReference type="AlphaFoldDB" id="A0A812BJD9"/>
<evidence type="ECO:0000256" key="9">
    <source>
        <dbReference type="ARBA" id="ARBA00022840"/>
    </source>
</evidence>
<dbReference type="GO" id="GO:0000287">
    <property type="term" value="F:magnesium ion binding"/>
    <property type="evidence" value="ECO:0007669"/>
    <property type="project" value="InterPro"/>
</dbReference>
<evidence type="ECO:0000256" key="7">
    <source>
        <dbReference type="ARBA" id="ARBA00022741"/>
    </source>
</evidence>
<gene>
    <name evidence="14" type="ORF">SPHA_16657</name>
</gene>
<dbReference type="SUPFAM" id="SSF50800">
    <property type="entry name" value="PK beta-barrel domain-like"/>
    <property type="match status" value="1"/>
</dbReference>
<evidence type="ECO:0000256" key="11">
    <source>
        <dbReference type="ARBA" id="ARBA00023152"/>
    </source>
</evidence>
<dbReference type="GO" id="GO:0030955">
    <property type="term" value="F:potassium ion binding"/>
    <property type="evidence" value="ECO:0007669"/>
    <property type="project" value="InterPro"/>
</dbReference>
<evidence type="ECO:0000259" key="13">
    <source>
        <dbReference type="Pfam" id="PF00224"/>
    </source>
</evidence>
<keyword evidence="10" id="KW-0460">Magnesium</keyword>
<dbReference type="EC" id="2.7.1.40" evidence="4"/>
<proteinExistence type="inferred from homology"/>
<dbReference type="Gene3D" id="2.40.33.10">
    <property type="entry name" value="PK beta-barrel domain-like"/>
    <property type="match status" value="1"/>
</dbReference>